<comment type="caution">
    <text evidence="14">The sequence shown here is derived from an EMBL/GenBank/DDBJ whole genome shotgun (WGS) entry which is preliminary data.</text>
</comment>
<dbReference type="Gene3D" id="1.10.340.30">
    <property type="entry name" value="Hypothetical protein, domain 2"/>
    <property type="match status" value="1"/>
</dbReference>
<dbReference type="CDD" id="cd00056">
    <property type="entry name" value="ENDO3c"/>
    <property type="match status" value="1"/>
</dbReference>
<accession>A0A9D1YPW2</accession>
<feature type="domain" description="HhH-GPD" evidence="13">
    <location>
        <begin position="39"/>
        <end position="186"/>
    </location>
</feature>
<protein>
    <recommendedName>
        <fullName evidence="12">Endonuclease III</fullName>
        <ecNumber evidence="12">4.2.99.18</ecNumber>
    </recommendedName>
    <alternativeName>
        <fullName evidence="12">DNA-(apurinic or apyrimidinic site) lyase</fullName>
    </alternativeName>
</protein>
<dbReference type="EMBL" id="DXDD01000120">
    <property type="protein sequence ID" value="HIY60920.1"/>
    <property type="molecule type" value="Genomic_DNA"/>
</dbReference>
<keyword evidence="8 12" id="KW-0238">DNA-binding</keyword>
<dbReference type="InterPro" id="IPR003265">
    <property type="entry name" value="HhH-GPD_domain"/>
</dbReference>
<evidence type="ECO:0000256" key="12">
    <source>
        <dbReference type="HAMAP-Rule" id="MF_00942"/>
    </source>
</evidence>
<dbReference type="InterPro" id="IPR011257">
    <property type="entry name" value="DNA_glycosylase"/>
</dbReference>
<evidence type="ECO:0000256" key="5">
    <source>
        <dbReference type="ARBA" id="ARBA00022801"/>
    </source>
</evidence>
<evidence type="ECO:0000256" key="7">
    <source>
        <dbReference type="ARBA" id="ARBA00023014"/>
    </source>
</evidence>
<dbReference type="InterPro" id="IPR005759">
    <property type="entry name" value="Nth"/>
</dbReference>
<organism evidence="14 15">
    <name type="scientific">Candidatus Eisenbergiella pullistercoris</name>
    <dbReference type="NCBI Taxonomy" id="2838555"/>
    <lineage>
        <taxon>Bacteria</taxon>
        <taxon>Bacillati</taxon>
        <taxon>Bacillota</taxon>
        <taxon>Clostridia</taxon>
        <taxon>Lachnospirales</taxon>
        <taxon>Lachnospiraceae</taxon>
        <taxon>Eisenbergiella</taxon>
    </lineage>
</organism>
<evidence type="ECO:0000256" key="3">
    <source>
        <dbReference type="ARBA" id="ARBA00022723"/>
    </source>
</evidence>
<evidence type="ECO:0000313" key="15">
    <source>
        <dbReference type="Proteomes" id="UP000824007"/>
    </source>
</evidence>
<feature type="binding site" evidence="12">
    <location>
        <position position="188"/>
    </location>
    <ligand>
        <name>[4Fe-4S] cluster</name>
        <dbReference type="ChEBI" id="CHEBI:49883"/>
    </ligand>
</feature>
<keyword evidence="11 12" id="KW-0326">Glycosidase</keyword>
<evidence type="ECO:0000256" key="8">
    <source>
        <dbReference type="ARBA" id="ARBA00023125"/>
    </source>
</evidence>
<feature type="binding site" evidence="12">
    <location>
        <position position="198"/>
    </location>
    <ligand>
        <name>[4Fe-4S] cluster</name>
        <dbReference type="ChEBI" id="CHEBI:49883"/>
    </ligand>
</feature>
<dbReference type="GO" id="GO:0006285">
    <property type="term" value="P:base-excision repair, AP site formation"/>
    <property type="evidence" value="ECO:0007669"/>
    <property type="project" value="TreeGrafter"/>
</dbReference>
<evidence type="ECO:0000256" key="1">
    <source>
        <dbReference type="ARBA" id="ARBA00008343"/>
    </source>
</evidence>
<name>A0A9D1YPW2_9FIRM</name>
<dbReference type="PIRSF" id="PIRSF001435">
    <property type="entry name" value="Nth"/>
    <property type="match status" value="1"/>
</dbReference>
<dbReference type="SMART" id="SM00478">
    <property type="entry name" value="ENDO3c"/>
    <property type="match status" value="1"/>
</dbReference>
<dbReference type="InterPro" id="IPR023170">
    <property type="entry name" value="HhH_base_excis_C"/>
</dbReference>
<reference evidence="14" key="2">
    <citation type="submission" date="2021-04" db="EMBL/GenBank/DDBJ databases">
        <authorList>
            <person name="Gilroy R."/>
        </authorList>
    </citation>
    <scope>NUCLEOTIDE SEQUENCE</scope>
    <source>
        <strain evidence="14">ChiSxjej3B15-24422</strain>
    </source>
</reference>
<keyword evidence="14" id="KW-0255">Endonuclease</keyword>
<dbReference type="GO" id="GO:0003677">
    <property type="term" value="F:DNA binding"/>
    <property type="evidence" value="ECO:0007669"/>
    <property type="project" value="UniProtKB-UniRule"/>
</dbReference>
<proteinExistence type="inferred from homology"/>
<comment type="similarity">
    <text evidence="1 12">Belongs to the Nth/MutY family.</text>
</comment>
<dbReference type="SMART" id="SM00525">
    <property type="entry name" value="FES"/>
    <property type="match status" value="1"/>
</dbReference>
<dbReference type="FunFam" id="1.10.340.30:FF:000001">
    <property type="entry name" value="Endonuclease III"/>
    <property type="match status" value="1"/>
</dbReference>
<dbReference type="GO" id="GO:0051539">
    <property type="term" value="F:4 iron, 4 sulfur cluster binding"/>
    <property type="evidence" value="ECO:0007669"/>
    <property type="project" value="UniProtKB-UniRule"/>
</dbReference>
<dbReference type="FunFam" id="1.10.1670.10:FF:000001">
    <property type="entry name" value="Endonuclease III"/>
    <property type="match status" value="1"/>
</dbReference>
<evidence type="ECO:0000256" key="6">
    <source>
        <dbReference type="ARBA" id="ARBA00023004"/>
    </source>
</evidence>
<dbReference type="InterPro" id="IPR004036">
    <property type="entry name" value="Endonuclease-III-like_CS2"/>
</dbReference>
<evidence type="ECO:0000256" key="11">
    <source>
        <dbReference type="ARBA" id="ARBA00023295"/>
    </source>
</evidence>
<evidence type="ECO:0000256" key="4">
    <source>
        <dbReference type="ARBA" id="ARBA00022763"/>
    </source>
</evidence>
<evidence type="ECO:0000256" key="10">
    <source>
        <dbReference type="ARBA" id="ARBA00023239"/>
    </source>
</evidence>
<keyword evidence="14" id="KW-0540">Nuclease</keyword>
<dbReference type="GO" id="GO:0046872">
    <property type="term" value="F:metal ion binding"/>
    <property type="evidence" value="ECO:0007669"/>
    <property type="project" value="UniProtKB-KW"/>
</dbReference>
<keyword evidence="2 12" id="KW-0004">4Fe-4S</keyword>
<dbReference type="NCBIfam" id="TIGR01083">
    <property type="entry name" value="nth"/>
    <property type="match status" value="1"/>
</dbReference>
<comment type="function">
    <text evidence="12">DNA repair enzyme that has both DNA N-glycosylase activity and AP-lyase activity. The DNA N-glycosylase activity releases various damaged pyrimidines from DNA by cleaving the N-glycosidic bond, leaving an AP (apurinic/apyrimidinic) site. The AP-lyase activity cleaves the phosphodiester bond 3' to the AP site by a beta-elimination, leaving a 3'-terminal unsaturated sugar and a product with a terminal 5'-phosphate.</text>
</comment>
<dbReference type="Gene3D" id="1.10.1670.10">
    <property type="entry name" value="Helix-hairpin-Helix base-excision DNA repair enzymes (C-terminal)"/>
    <property type="match status" value="1"/>
</dbReference>
<dbReference type="Pfam" id="PF00730">
    <property type="entry name" value="HhH-GPD"/>
    <property type="match status" value="1"/>
</dbReference>
<comment type="cofactor">
    <cofactor evidence="12">
        <name>[4Fe-4S] cluster</name>
        <dbReference type="ChEBI" id="CHEBI:49883"/>
    </cofactor>
    <text evidence="12">Binds 1 [4Fe-4S] cluster.</text>
</comment>
<sequence>MTKKEKRDHILARLDELYGTEKEGFYHNADWQLLAAIMLSAQSTDKQVDEALPGLFGRFHTAKEVAEADVEEIESYIRSVGLYKNKAKNLKKCCEQIWKEYGGKVPDTLEEVLKLAGVGRKTGTLFLADAYGTPGVTVDTHVFRISHRLGWAKGKNPVETEAELMKALPVDHWNRINFQLIYLGRSVCTARRARCEECPLAEWCEKKLERKS</sequence>
<feature type="binding site" evidence="12">
    <location>
        <position position="195"/>
    </location>
    <ligand>
        <name>[4Fe-4S] cluster</name>
        <dbReference type="ChEBI" id="CHEBI:49883"/>
    </ligand>
</feature>
<keyword evidence="3 12" id="KW-0479">Metal-binding</keyword>
<keyword evidence="5 12" id="KW-0378">Hydrolase</keyword>
<dbReference type="Proteomes" id="UP000824007">
    <property type="component" value="Unassembled WGS sequence"/>
</dbReference>
<reference evidence="14" key="1">
    <citation type="journal article" date="2021" name="PeerJ">
        <title>Extensive microbial diversity within the chicken gut microbiome revealed by metagenomics and culture.</title>
        <authorList>
            <person name="Gilroy R."/>
            <person name="Ravi A."/>
            <person name="Getino M."/>
            <person name="Pursley I."/>
            <person name="Horton D.L."/>
            <person name="Alikhan N.F."/>
            <person name="Baker D."/>
            <person name="Gharbi K."/>
            <person name="Hall N."/>
            <person name="Watson M."/>
            <person name="Adriaenssens E.M."/>
            <person name="Foster-Nyarko E."/>
            <person name="Jarju S."/>
            <person name="Secka A."/>
            <person name="Antonio M."/>
            <person name="Oren A."/>
            <person name="Chaudhuri R.R."/>
            <person name="La Ragione R."/>
            <person name="Hildebrand F."/>
            <person name="Pallen M.J."/>
        </authorList>
    </citation>
    <scope>NUCLEOTIDE SEQUENCE</scope>
    <source>
        <strain evidence="14">ChiSxjej3B15-24422</strain>
    </source>
</reference>
<keyword evidence="10 12" id="KW-0456">Lyase</keyword>
<gene>
    <name evidence="12 14" type="primary">nth</name>
    <name evidence="14" type="ORF">H9831_09610</name>
</gene>
<keyword evidence="4 12" id="KW-0227">DNA damage</keyword>
<keyword evidence="9 12" id="KW-0234">DNA repair</keyword>
<comment type="catalytic activity">
    <reaction evidence="12">
        <text>2'-deoxyribonucleotide-(2'-deoxyribose 5'-phosphate)-2'-deoxyribonucleotide-DNA = a 3'-end 2'-deoxyribonucleotide-(2,3-dehydro-2,3-deoxyribose 5'-phosphate)-DNA + a 5'-end 5'-phospho-2'-deoxyribonucleoside-DNA + H(+)</text>
        <dbReference type="Rhea" id="RHEA:66592"/>
        <dbReference type="Rhea" id="RHEA-COMP:13180"/>
        <dbReference type="Rhea" id="RHEA-COMP:16897"/>
        <dbReference type="Rhea" id="RHEA-COMP:17067"/>
        <dbReference type="ChEBI" id="CHEBI:15378"/>
        <dbReference type="ChEBI" id="CHEBI:136412"/>
        <dbReference type="ChEBI" id="CHEBI:157695"/>
        <dbReference type="ChEBI" id="CHEBI:167181"/>
        <dbReference type="EC" id="4.2.99.18"/>
    </reaction>
</comment>
<keyword evidence="7 12" id="KW-0411">Iron-sulfur</keyword>
<dbReference type="GO" id="GO:0140078">
    <property type="term" value="F:class I DNA-(apurinic or apyrimidinic site) endonuclease activity"/>
    <property type="evidence" value="ECO:0007669"/>
    <property type="project" value="UniProtKB-EC"/>
</dbReference>
<dbReference type="PANTHER" id="PTHR10359">
    <property type="entry name" value="A/G-SPECIFIC ADENINE GLYCOSYLASE/ENDONUCLEASE III"/>
    <property type="match status" value="1"/>
</dbReference>
<dbReference type="PANTHER" id="PTHR10359:SF18">
    <property type="entry name" value="ENDONUCLEASE III"/>
    <property type="match status" value="1"/>
</dbReference>
<dbReference type="SUPFAM" id="SSF48150">
    <property type="entry name" value="DNA-glycosylase"/>
    <property type="match status" value="1"/>
</dbReference>
<dbReference type="AlphaFoldDB" id="A0A9D1YPW2"/>
<evidence type="ECO:0000259" key="13">
    <source>
        <dbReference type="SMART" id="SM00478"/>
    </source>
</evidence>
<dbReference type="GO" id="GO:0019104">
    <property type="term" value="F:DNA N-glycosylase activity"/>
    <property type="evidence" value="ECO:0007669"/>
    <property type="project" value="UniProtKB-UniRule"/>
</dbReference>
<dbReference type="HAMAP" id="MF_00942">
    <property type="entry name" value="Nth"/>
    <property type="match status" value="1"/>
</dbReference>
<dbReference type="InterPro" id="IPR003651">
    <property type="entry name" value="Endonuclease3_FeS-loop_motif"/>
</dbReference>
<dbReference type="EC" id="4.2.99.18" evidence="12"/>
<keyword evidence="6 12" id="KW-0408">Iron</keyword>
<evidence type="ECO:0000256" key="2">
    <source>
        <dbReference type="ARBA" id="ARBA00022485"/>
    </source>
</evidence>
<evidence type="ECO:0000313" key="14">
    <source>
        <dbReference type="EMBL" id="HIY60920.1"/>
    </source>
</evidence>
<dbReference type="PROSITE" id="PS01155">
    <property type="entry name" value="ENDONUCLEASE_III_2"/>
    <property type="match status" value="1"/>
</dbReference>
<evidence type="ECO:0000256" key="9">
    <source>
        <dbReference type="ARBA" id="ARBA00023204"/>
    </source>
</evidence>
<feature type="binding site" evidence="12">
    <location>
        <position position="204"/>
    </location>
    <ligand>
        <name>[4Fe-4S] cluster</name>
        <dbReference type="ChEBI" id="CHEBI:49883"/>
    </ligand>
</feature>